<feature type="transmembrane region" description="Helical" evidence="7">
    <location>
        <begin position="405"/>
        <end position="424"/>
    </location>
</feature>
<feature type="transmembrane region" description="Helical" evidence="7">
    <location>
        <begin position="138"/>
        <end position="160"/>
    </location>
</feature>
<keyword evidence="6 7" id="KW-0472">Membrane</keyword>
<organism evidence="9 10">
    <name type="scientific">Luteitalea pratensis</name>
    <dbReference type="NCBI Taxonomy" id="1855912"/>
    <lineage>
        <taxon>Bacteria</taxon>
        <taxon>Pseudomonadati</taxon>
        <taxon>Acidobacteriota</taxon>
        <taxon>Vicinamibacteria</taxon>
        <taxon>Vicinamibacterales</taxon>
        <taxon>Vicinamibacteraceae</taxon>
        <taxon>Luteitalea</taxon>
    </lineage>
</organism>
<dbReference type="Pfam" id="PF07690">
    <property type="entry name" value="MFS_1"/>
    <property type="match status" value="1"/>
</dbReference>
<evidence type="ECO:0000313" key="9">
    <source>
        <dbReference type="EMBL" id="AMY09744.1"/>
    </source>
</evidence>
<dbReference type="Proteomes" id="UP000076079">
    <property type="component" value="Chromosome"/>
</dbReference>
<dbReference type="Gene3D" id="1.20.1250.20">
    <property type="entry name" value="MFS general substrate transporter like domains"/>
    <property type="match status" value="1"/>
</dbReference>
<feature type="transmembrane region" description="Helical" evidence="7">
    <location>
        <begin position="201"/>
        <end position="219"/>
    </location>
</feature>
<dbReference type="InterPro" id="IPR036259">
    <property type="entry name" value="MFS_trans_sf"/>
</dbReference>
<gene>
    <name evidence="9" type="primary">bmr3</name>
    <name evidence="9" type="ORF">LuPra_02968</name>
</gene>
<feature type="transmembrane region" description="Helical" evidence="7">
    <location>
        <begin position="166"/>
        <end position="189"/>
    </location>
</feature>
<dbReference type="PRINTS" id="PR01036">
    <property type="entry name" value="TCRTETB"/>
</dbReference>
<reference evidence="10" key="2">
    <citation type="submission" date="2016-04" db="EMBL/GenBank/DDBJ databases">
        <title>First Complete Genome Sequence of a Subdivision 6 Acidobacterium.</title>
        <authorList>
            <person name="Huang S."/>
            <person name="Vieira S."/>
            <person name="Bunk B."/>
            <person name="Riedel T."/>
            <person name="Sproeer C."/>
            <person name="Overmann J."/>
        </authorList>
    </citation>
    <scope>NUCLEOTIDE SEQUENCE [LARGE SCALE GENOMIC DNA]</scope>
    <source>
        <strain evidence="10">DSM 100886 HEG_-6_39</strain>
    </source>
</reference>
<evidence type="ECO:0000256" key="7">
    <source>
        <dbReference type="SAM" id="Phobius"/>
    </source>
</evidence>
<keyword evidence="4 7" id="KW-0812">Transmembrane</keyword>
<dbReference type="InterPro" id="IPR011701">
    <property type="entry name" value="MFS"/>
</dbReference>
<dbReference type="AlphaFoldDB" id="A0A143PPJ3"/>
<keyword evidence="10" id="KW-1185">Reference proteome</keyword>
<dbReference type="FunFam" id="1.20.1720.10:FF:000004">
    <property type="entry name" value="EmrB/QacA family drug resistance transporter"/>
    <property type="match status" value="1"/>
</dbReference>
<feature type="transmembrane region" description="Helical" evidence="7">
    <location>
        <begin position="334"/>
        <end position="354"/>
    </location>
</feature>
<dbReference type="PANTHER" id="PTHR23501">
    <property type="entry name" value="MAJOR FACILITATOR SUPERFAMILY"/>
    <property type="match status" value="1"/>
</dbReference>
<dbReference type="PROSITE" id="PS50850">
    <property type="entry name" value="MFS"/>
    <property type="match status" value="1"/>
</dbReference>
<feature type="domain" description="Major facilitator superfamily (MFS) profile" evidence="8">
    <location>
        <begin position="15"/>
        <end position="463"/>
    </location>
</feature>
<accession>A0A143PPJ3</accession>
<feature type="transmembrane region" description="Helical" evidence="7">
    <location>
        <begin position="105"/>
        <end position="126"/>
    </location>
</feature>
<feature type="transmembrane region" description="Helical" evidence="7">
    <location>
        <begin position="306"/>
        <end position="327"/>
    </location>
</feature>
<dbReference type="GO" id="GO:0005886">
    <property type="term" value="C:plasma membrane"/>
    <property type="evidence" value="ECO:0007669"/>
    <property type="project" value="UniProtKB-SubCell"/>
</dbReference>
<sequence length="470" mass="48905">MSFFDRFRSSPRLLVTLGILGGSFLAAMEATIVATAMPTVVDQFGGLAHYSWVFSGYMLTSTVTTPVWGRIADVHGRRRPYLVAIGLFLLGSMLCGVATSMTQLIAFRALQGVGAGGMLPLGMVIMGDMFSLTERARAQALFAGVWGISSIAGPLIGAVLTENASWRWIFFMNLPFGLAAAFLVARFLVDRLGHDRGDVDYIGAGVLMSAVTALMLALNQTGVPDASLSPTVVRMLYVSAVALGALFVLLERRTAHPTLPLSLLANRMVATTTASGALLGIAIFGALAFVPLYVQAALGRTAREAGSVLTPLLLGWVSMSIVTGRLLPRVGFRPFILGGLSFVSVGFLGLATVRPDGPMWKLHVDLGLMGIGMGMTMLSLLLAVQATVAREQLGVATSLGQFTRSIGGAIGVAVMGAMVAASLPSSGPTPAALALGLHRAFVTGAVVSLVALCSALLVPGGLPEQKKTVG</sequence>
<dbReference type="EMBL" id="CP015136">
    <property type="protein sequence ID" value="AMY09744.1"/>
    <property type="molecule type" value="Genomic_DNA"/>
</dbReference>
<feature type="transmembrane region" description="Helical" evidence="7">
    <location>
        <begin position="271"/>
        <end position="294"/>
    </location>
</feature>
<evidence type="ECO:0000256" key="3">
    <source>
        <dbReference type="ARBA" id="ARBA00022475"/>
    </source>
</evidence>
<feature type="transmembrane region" description="Helical" evidence="7">
    <location>
        <begin position="231"/>
        <end position="250"/>
    </location>
</feature>
<dbReference type="InterPro" id="IPR020846">
    <property type="entry name" value="MFS_dom"/>
</dbReference>
<dbReference type="PANTHER" id="PTHR23501:SF191">
    <property type="entry name" value="VACUOLAR BASIC AMINO ACID TRANSPORTER 4"/>
    <property type="match status" value="1"/>
</dbReference>
<keyword evidence="2" id="KW-0813">Transport</keyword>
<evidence type="ECO:0000313" key="10">
    <source>
        <dbReference type="Proteomes" id="UP000076079"/>
    </source>
</evidence>
<dbReference type="GO" id="GO:0022857">
    <property type="term" value="F:transmembrane transporter activity"/>
    <property type="evidence" value="ECO:0007669"/>
    <property type="project" value="InterPro"/>
</dbReference>
<feature type="transmembrane region" description="Helical" evidence="7">
    <location>
        <begin position="436"/>
        <end position="458"/>
    </location>
</feature>
<name>A0A143PPJ3_LUTPR</name>
<keyword evidence="5 7" id="KW-1133">Transmembrane helix</keyword>
<keyword evidence="3" id="KW-1003">Cell membrane</keyword>
<protein>
    <submittedName>
        <fullName evidence="9">Multidrug-efflux transporter 3</fullName>
    </submittedName>
</protein>
<evidence type="ECO:0000259" key="8">
    <source>
        <dbReference type="PROSITE" id="PS50850"/>
    </source>
</evidence>
<dbReference type="RefSeq" id="WP_157899207.1">
    <property type="nucleotide sequence ID" value="NZ_CP015136.1"/>
</dbReference>
<evidence type="ECO:0000256" key="4">
    <source>
        <dbReference type="ARBA" id="ARBA00022692"/>
    </source>
</evidence>
<evidence type="ECO:0000256" key="2">
    <source>
        <dbReference type="ARBA" id="ARBA00022448"/>
    </source>
</evidence>
<feature type="transmembrane region" description="Helical" evidence="7">
    <location>
        <begin position="366"/>
        <end position="384"/>
    </location>
</feature>
<feature type="transmembrane region" description="Helical" evidence="7">
    <location>
        <begin position="50"/>
        <end position="69"/>
    </location>
</feature>
<dbReference type="PATRIC" id="fig|1813736.3.peg.3165"/>
<evidence type="ECO:0000256" key="1">
    <source>
        <dbReference type="ARBA" id="ARBA00004651"/>
    </source>
</evidence>
<dbReference type="STRING" id="1855912.LuPra_02968"/>
<reference evidence="9 10" key="1">
    <citation type="journal article" date="2016" name="Genome Announc.">
        <title>First Complete Genome Sequence of a Subdivision 6 Acidobacterium Strain.</title>
        <authorList>
            <person name="Huang S."/>
            <person name="Vieira S."/>
            <person name="Bunk B."/>
            <person name="Riedel T."/>
            <person name="Sproer C."/>
            <person name="Overmann J."/>
        </authorList>
    </citation>
    <scope>NUCLEOTIDE SEQUENCE [LARGE SCALE GENOMIC DNA]</scope>
    <source>
        <strain evidence="10">DSM 100886 HEG_-6_39</strain>
    </source>
</reference>
<comment type="subcellular location">
    <subcellularLocation>
        <location evidence="1">Cell membrane</location>
        <topology evidence="1">Multi-pass membrane protein</topology>
    </subcellularLocation>
</comment>
<dbReference type="KEGG" id="abac:LuPra_02968"/>
<feature type="transmembrane region" description="Helical" evidence="7">
    <location>
        <begin position="81"/>
        <end position="99"/>
    </location>
</feature>
<evidence type="ECO:0000256" key="6">
    <source>
        <dbReference type="ARBA" id="ARBA00023136"/>
    </source>
</evidence>
<dbReference type="CDD" id="cd17502">
    <property type="entry name" value="MFS_Azr1_MDR_like"/>
    <property type="match status" value="1"/>
</dbReference>
<proteinExistence type="predicted"/>
<evidence type="ECO:0000256" key="5">
    <source>
        <dbReference type="ARBA" id="ARBA00022989"/>
    </source>
</evidence>
<dbReference type="SUPFAM" id="SSF103473">
    <property type="entry name" value="MFS general substrate transporter"/>
    <property type="match status" value="1"/>
</dbReference>
<dbReference type="OrthoDB" id="9812221at2"/>